<feature type="domain" description="Plastocyanin-like" evidence="6">
    <location>
        <begin position="51"/>
        <end position="151"/>
    </location>
</feature>
<dbReference type="InterPro" id="IPR006311">
    <property type="entry name" value="TAT_signal"/>
</dbReference>
<dbReference type="InterPro" id="IPR034279">
    <property type="entry name" value="CuRO_3_CopA"/>
</dbReference>
<dbReference type="Pfam" id="PF07731">
    <property type="entry name" value="Cu-oxidase_2"/>
    <property type="match status" value="1"/>
</dbReference>
<dbReference type="PROSITE" id="PS51318">
    <property type="entry name" value="TAT"/>
    <property type="match status" value="1"/>
</dbReference>
<dbReference type="InterPro" id="IPR001117">
    <property type="entry name" value="Cu-oxidase_2nd"/>
</dbReference>
<evidence type="ECO:0000259" key="5">
    <source>
        <dbReference type="Pfam" id="PF07731"/>
    </source>
</evidence>
<dbReference type="AlphaFoldDB" id="A0A0F5LST0"/>
<dbReference type="EMBL" id="LAJF01000068">
    <property type="protein sequence ID" value="KKB84707.1"/>
    <property type="molecule type" value="Genomic_DNA"/>
</dbReference>
<dbReference type="EMBL" id="FQVC01000009">
    <property type="protein sequence ID" value="SHF57884.1"/>
    <property type="molecule type" value="Genomic_DNA"/>
</dbReference>
<evidence type="ECO:0000259" key="4">
    <source>
        <dbReference type="Pfam" id="PF00394"/>
    </source>
</evidence>
<dbReference type="PROSITE" id="PS00080">
    <property type="entry name" value="MULTICOPPER_OXIDASE2"/>
    <property type="match status" value="1"/>
</dbReference>
<dbReference type="NCBIfam" id="TIGR01409">
    <property type="entry name" value="TAT_signal_seq"/>
    <property type="match status" value="1"/>
</dbReference>
<keyword evidence="9" id="KW-1185">Reference proteome</keyword>
<organism evidence="7 9">
    <name type="scientific">Devosia limi DSM 17137</name>
    <dbReference type="NCBI Taxonomy" id="1121477"/>
    <lineage>
        <taxon>Bacteria</taxon>
        <taxon>Pseudomonadati</taxon>
        <taxon>Pseudomonadota</taxon>
        <taxon>Alphaproteobacteria</taxon>
        <taxon>Hyphomicrobiales</taxon>
        <taxon>Devosiaceae</taxon>
        <taxon>Devosia</taxon>
    </lineage>
</organism>
<dbReference type="STRING" id="1121477.SAMN02745223_03046"/>
<dbReference type="PATRIC" id="fig|1121477.3.peg.3131"/>
<feature type="domain" description="Plastocyanin-like" evidence="5">
    <location>
        <begin position="368"/>
        <end position="479"/>
    </location>
</feature>
<dbReference type="PROSITE" id="PS00079">
    <property type="entry name" value="MULTICOPPER_OXIDASE1"/>
    <property type="match status" value="1"/>
</dbReference>
<dbReference type="InterPro" id="IPR008972">
    <property type="entry name" value="Cupredoxin"/>
</dbReference>
<protein>
    <submittedName>
        <fullName evidence="7">Copper oxidase</fullName>
    </submittedName>
    <submittedName>
        <fullName evidence="8">Tat (Twin-arginine translocation) pathway signal sequence</fullName>
    </submittedName>
</protein>
<reference evidence="7 9" key="1">
    <citation type="submission" date="2015-03" db="EMBL/GenBank/DDBJ databases">
        <authorList>
            <person name="Hassan Y.I."/>
            <person name="Lepp D."/>
            <person name="Zhou T."/>
        </authorList>
    </citation>
    <scope>NUCLEOTIDE SEQUENCE [LARGE SCALE GENOMIC DNA]</scope>
    <source>
        <strain evidence="7 9">DSM 17137</strain>
    </source>
</reference>
<dbReference type="Pfam" id="PF07732">
    <property type="entry name" value="Cu-oxidase_3"/>
    <property type="match status" value="1"/>
</dbReference>
<dbReference type="OrthoDB" id="9757546at2"/>
<dbReference type="InterPro" id="IPR002355">
    <property type="entry name" value="Cu_oxidase_Cu_BS"/>
</dbReference>
<dbReference type="GO" id="GO:0016491">
    <property type="term" value="F:oxidoreductase activity"/>
    <property type="evidence" value="ECO:0007669"/>
    <property type="project" value="UniProtKB-KW"/>
</dbReference>
<sequence>MQKSVSRRTFLGAAAALGASGFLLPNWARAAQPQQRLVAATRTIEVNGRAATVYGLTNSAGNSGLILAPNERFDLVLENRSGAATSIHWHGQVPAPELDGVSETGYVTEIADGTDRAFDFAPRSGTHWMHSHHGLQEQRLLAAPLIVHDAEDVAADVQEVVVLLHDFTFRDPDEILAELTDGAGMDHGSMSSGQGAMASPMDHSMMSMDSMGTMDLNDVEFDAYLANDRTLDDPMVVRTERQGRVRLRIINGGASTAFWLDLGSAVATVVAVDGNPVQPITASRFPLAQAQRIDLMIDVPAGGVVPVFAQREGDRARTGVILAAPGAQIEKFASLADTAIGPVDMSLETLLRAVSGLSERATDIQHAVMLTGSMSPYAWSLDDRPWSNRRTPEVSLGQRVEIEFMNHTMMAHPMHLHGHHFQVVALNGKRFAGAMRDTILVPSMGTVTIAFDADNPGRWLYHCHNLYHMATGMMSELIYTT</sequence>
<dbReference type="InterPro" id="IPR011706">
    <property type="entry name" value="Cu-oxidase_C"/>
</dbReference>
<dbReference type="CDD" id="cd13896">
    <property type="entry name" value="CuRO_3_CopA"/>
    <property type="match status" value="1"/>
</dbReference>
<evidence type="ECO:0000313" key="7">
    <source>
        <dbReference type="EMBL" id="KKB84707.1"/>
    </source>
</evidence>
<evidence type="ECO:0000256" key="1">
    <source>
        <dbReference type="ARBA" id="ARBA00022723"/>
    </source>
</evidence>
<dbReference type="Proteomes" id="UP000184533">
    <property type="component" value="Unassembled WGS sequence"/>
</dbReference>
<evidence type="ECO:0000256" key="3">
    <source>
        <dbReference type="SAM" id="SignalP"/>
    </source>
</evidence>
<gene>
    <name evidence="8" type="ORF">SAMN02745223_03046</name>
    <name evidence="7" type="ORF">VW29_10050</name>
</gene>
<evidence type="ECO:0000256" key="2">
    <source>
        <dbReference type="ARBA" id="ARBA00023002"/>
    </source>
</evidence>
<keyword evidence="2" id="KW-0560">Oxidoreductase</keyword>
<evidence type="ECO:0000313" key="10">
    <source>
        <dbReference type="Proteomes" id="UP000184533"/>
    </source>
</evidence>
<dbReference type="InterPro" id="IPR045087">
    <property type="entry name" value="Cu-oxidase_fam"/>
</dbReference>
<dbReference type="Gene3D" id="2.60.40.420">
    <property type="entry name" value="Cupredoxins - blue copper proteins"/>
    <property type="match status" value="3"/>
</dbReference>
<dbReference type="InterPro" id="IPR019546">
    <property type="entry name" value="TAT_signal_bac_arc"/>
</dbReference>
<evidence type="ECO:0000259" key="6">
    <source>
        <dbReference type="Pfam" id="PF07732"/>
    </source>
</evidence>
<keyword evidence="1" id="KW-0479">Metal-binding</keyword>
<feature type="domain" description="Plastocyanin-like" evidence="4">
    <location>
        <begin position="221"/>
        <end position="299"/>
    </location>
</feature>
<dbReference type="RefSeq" id="WP_046135170.1">
    <property type="nucleotide sequence ID" value="NZ_FQVC01000009.1"/>
</dbReference>
<dbReference type="Proteomes" id="UP000033608">
    <property type="component" value="Unassembled WGS sequence"/>
</dbReference>
<feature type="chain" id="PRO_5015038329" evidence="3">
    <location>
        <begin position="31"/>
        <end position="481"/>
    </location>
</feature>
<evidence type="ECO:0000313" key="8">
    <source>
        <dbReference type="EMBL" id="SHF57884.1"/>
    </source>
</evidence>
<dbReference type="GO" id="GO:0005507">
    <property type="term" value="F:copper ion binding"/>
    <property type="evidence" value="ECO:0007669"/>
    <property type="project" value="InterPro"/>
</dbReference>
<evidence type="ECO:0000313" key="9">
    <source>
        <dbReference type="Proteomes" id="UP000033608"/>
    </source>
</evidence>
<dbReference type="SUPFAM" id="SSF49503">
    <property type="entry name" value="Cupredoxins"/>
    <property type="match status" value="3"/>
</dbReference>
<dbReference type="PANTHER" id="PTHR11709">
    <property type="entry name" value="MULTI-COPPER OXIDASE"/>
    <property type="match status" value="1"/>
</dbReference>
<dbReference type="InterPro" id="IPR011707">
    <property type="entry name" value="Cu-oxidase-like_N"/>
</dbReference>
<accession>A0A0F5LST0</accession>
<dbReference type="Pfam" id="PF00394">
    <property type="entry name" value="Cu-oxidase"/>
    <property type="match status" value="1"/>
</dbReference>
<keyword evidence="3" id="KW-0732">Signal</keyword>
<feature type="signal peptide" evidence="3">
    <location>
        <begin position="1"/>
        <end position="30"/>
    </location>
</feature>
<dbReference type="InterPro" id="IPR033138">
    <property type="entry name" value="Cu_oxidase_CS"/>
</dbReference>
<proteinExistence type="predicted"/>
<name>A0A0F5LST0_9HYPH</name>
<reference evidence="8 10" key="2">
    <citation type="submission" date="2016-11" db="EMBL/GenBank/DDBJ databases">
        <authorList>
            <person name="Jaros S."/>
            <person name="Januszkiewicz K."/>
            <person name="Wedrychowicz H."/>
        </authorList>
    </citation>
    <scope>NUCLEOTIDE SEQUENCE [LARGE SCALE GENOMIC DNA]</scope>
    <source>
        <strain evidence="8 10">DSM 17137</strain>
    </source>
</reference>